<accession>A0A5J9TAA5</accession>
<organism evidence="2 3">
    <name type="scientific">Eragrostis curvula</name>
    <name type="common">weeping love grass</name>
    <dbReference type="NCBI Taxonomy" id="38414"/>
    <lineage>
        <taxon>Eukaryota</taxon>
        <taxon>Viridiplantae</taxon>
        <taxon>Streptophyta</taxon>
        <taxon>Embryophyta</taxon>
        <taxon>Tracheophyta</taxon>
        <taxon>Spermatophyta</taxon>
        <taxon>Magnoliopsida</taxon>
        <taxon>Liliopsida</taxon>
        <taxon>Poales</taxon>
        <taxon>Poaceae</taxon>
        <taxon>PACMAD clade</taxon>
        <taxon>Chloridoideae</taxon>
        <taxon>Eragrostideae</taxon>
        <taxon>Eragrostidinae</taxon>
        <taxon>Eragrostis</taxon>
    </lineage>
</organism>
<evidence type="ECO:0000259" key="1">
    <source>
        <dbReference type="PROSITE" id="PS52045"/>
    </source>
</evidence>
<sequence>FAYHYSATWPDGYYGFIGTMDVYGFPLSKEQGSAAAVWIHDEGDFATTSLRAIMIGWDNDGFTTTGCINTKCPGFQPQKGAGIAPGDVIDHVTFPKQLIKRNLNLKIIKNGSSGDWLVHCGLDREPELIGRFPRSLFTGGFADRAKSIGFGAVAYGPITKPTPMGSGYLPTDPKSAASISNIQLVDKDGRVWPVTEDLPKSETNRNAYAATPIVSGKFYYGGHELPKP</sequence>
<gene>
    <name evidence="2" type="ORF">EJB05_41558</name>
</gene>
<dbReference type="AlphaFoldDB" id="A0A5J9TAA5"/>
<name>A0A5J9TAA5_9POAL</name>
<dbReference type="PANTHER" id="PTHR31589:SF211">
    <property type="entry name" value="OS06G0682600 PROTEIN"/>
    <property type="match status" value="1"/>
</dbReference>
<comment type="caution">
    <text evidence="2">The sequence shown here is derived from an EMBL/GenBank/DDBJ whole genome shotgun (WGS) entry which is preliminary data.</text>
</comment>
<feature type="non-terminal residue" evidence="2">
    <location>
        <position position="1"/>
    </location>
</feature>
<dbReference type="Proteomes" id="UP000324897">
    <property type="component" value="Chromosome 3"/>
</dbReference>
<dbReference type="PANTHER" id="PTHR31589">
    <property type="entry name" value="PROTEIN, PUTATIVE (DUF239)-RELATED-RELATED"/>
    <property type="match status" value="1"/>
</dbReference>
<dbReference type="Gramene" id="TVU08167">
    <property type="protein sequence ID" value="TVU08167"/>
    <property type="gene ID" value="EJB05_41558"/>
</dbReference>
<protein>
    <recommendedName>
        <fullName evidence="1">Neprosin PEP catalytic domain-containing protein</fullName>
    </recommendedName>
</protein>
<dbReference type="InterPro" id="IPR053168">
    <property type="entry name" value="Glutamic_endopeptidase"/>
</dbReference>
<reference evidence="2 3" key="1">
    <citation type="journal article" date="2019" name="Sci. Rep.">
        <title>A high-quality genome of Eragrostis curvula grass provides insights into Poaceae evolution and supports new strategies to enhance forage quality.</title>
        <authorList>
            <person name="Carballo J."/>
            <person name="Santos B.A.C.M."/>
            <person name="Zappacosta D."/>
            <person name="Garbus I."/>
            <person name="Selva J.P."/>
            <person name="Gallo C.A."/>
            <person name="Diaz A."/>
            <person name="Albertini E."/>
            <person name="Caccamo M."/>
            <person name="Echenique V."/>
        </authorList>
    </citation>
    <scope>NUCLEOTIDE SEQUENCE [LARGE SCALE GENOMIC DNA]</scope>
    <source>
        <strain evidence="3">cv. Victoria</strain>
        <tissue evidence="2">Leaf</tissue>
    </source>
</reference>
<dbReference type="Pfam" id="PF03080">
    <property type="entry name" value="Neprosin"/>
    <property type="match status" value="1"/>
</dbReference>
<dbReference type="EMBL" id="RWGY01000039">
    <property type="protein sequence ID" value="TVU08167.1"/>
    <property type="molecule type" value="Genomic_DNA"/>
</dbReference>
<dbReference type="InterPro" id="IPR004314">
    <property type="entry name" value="Neprosin"/>
</dbReference>
<feature type="domain" description="Neprosin PEP catalytic" evidence="1">
    <location>
        <begin position="1"/>
        <end position="228"/>
    </location>
</feature>
<evidence type="ECO:0000313" key="3">
    <source>
        <dbReference type="Proteomes" id="UP000324897"/>
    </source>
</evidence>
<proteinExistence type="predicted"/>
<keyword evidence="3" id="KW-1185">Reference proteome</keyword>
<evidence type="ECO:0000313" key="2">
    <source>
        <dbReference type="EMBL" id="TVU08167.1"/>
    </source>
</evidence>
<dbReference type="OrthoDB" id="684544at2759"/>
<dbReference type="PROSITE" id="PS52045">
    <property type="entry name" value="NEPROSIN_PEP_CD"/>
    <property type="match status" value="1"/>
</dbReference>